<evidence type="ECO:0000313" key="3">
    <source>
        <dbReference type="Proteomes" id="UP000078272"/>
    </source>
</evidence>
<dbReference type="Gene3D" id="3.20.20.100">
    <property type="entry name" value="NADP-dependent oxidoreductase domain"/>
    <property type="match status" value="1"/>
</dbReference>
<dbReference type="PANTHER" id="PTHR42686">
    <property type="entry name" value="GH17980P-RELATED"/>
    <property type="match status" value="1"/>
</dbReference>
<dbReference type="GO" id="GO:0005829">
    <property type="term" value="C:cytosol"/>
    <property type="evidence" value="ECO:0007669"/>
    <property type="project" value="TreeGrafter"/>
</dbReference>
<dbReference type="PANTHER" id="PTHR42686:SF1">
    <property type="entry name" value="GH17980P-RELATED"/>
    <property type="match status" value="1"/>
</dbReference>
<sequence length="344" mass="36983">MTMKASTKRPLKRAGIELTALGMGSAPLGGLYAPVPLSDARAALQAAWDAGIRHFDTAPMYGLGRSEHLTGELLREEEPSSFAISTKVGRLMSFERPGRQLPPEPPKNEFDSGWNNGLSFREVFDYSYDAILRSYDDSRQRTGLSKLDILFVHDIGRVTHGALHDHHWGALTKGGGFRALEELRAAKLIAGFGLGVNETQAILDAMEETDLDVCLLAGRYTLLDGSATEALLPKAAARDVALVVGGVFNSGILASASGRKKFNYVDAPAEIVEKAEALRAACEPFGVPLPAAAIQFPMRHPATANVVIGAKSAAQVNQNVAWFEQPIPDALWLSLEEKGLIPAL</sequence>
<name>A0A175RDY0_9HYPH</name>
<protein>
    <submittedName>
        <fullName evidence="2">Pyridoxal 4-dehydrogenase</fullName>
    </submittedName>
</protein>
<dbReference type="EMBL" id="LDPZ01000008">
    <property type="protein sequence ID" value="KTQ97503.1"/>
    <property type="molecule type" value="Genomic_DNA"/>
</dbReference>
<dbReference type="RefSeq" id="WP_058633944.1">
    <property type="nucleotide sequence ID" value="NZ_LDPZ01000008.1"/>
</dbReference>
<dbReference type="GO" id="GO:0016491">
    <property type="term" value="F:oxidoreductase activity"/>
    <property type="evidence" value="ECO:0007669"/>
    <property type="project" value="InterPro"/>
</dbReference>
<evidence type="ECO:0000259" key="1">
    <source>
        <dbReference type="Pfam" id="PF00248"/>
    </source>
</evidence>
<organism evidence="2 3">
    <name type="scientific">Aureimonas ureilytica</name>
    <dbReference type="NCBI Taxonomy" id="401562"/>
    <lineage>
        <taxon>Bacteria</taxon>
        <taxon>Pseudomonadati</taxon>
        <taxon>Pseudomonadota</taxon>
        <taxon>Alphaproteobacteria</taxon>
        <taxon>Hyphomicrobiales</taxon>
        <taxon>Aurantimonadaceae</taxon>
        <taxon>Aureimonas</taxon>
    </lineage>
</organism>
<feature type="domain" description="NADP-dependent oxidoreductase" evidence="1">
    <location>
        <begin position="21"/>
        <end position="336"/>
    </location>
</feature>
<dbReference type="InterPro" id="IPR020471">
    <property type="entry name" value="AKR"/>
</dbReference>
<dbReference type="Proteomes" id="UP000078272">
    <property type="component" value="Unassembled WGS sequence"/>
</dbReference>
<evidence type="ECO:0000313" key="2">
    <source>
        <dbReference type="EMBL" id="KTQ97503.1"/>
    </source>
</evidence>
<dbReference type="AlphaFoldDB" id="A0A175RDY0"/>
<gene>
    <name evidence="2" type="ORF">NS226_04285</name>
</gene>
<dbReference type="PATRIC" id="fig|401562.3.peg.4885"/>
<proteinExistence type="predicted"/>
<dbReference type="STRING" id="401562.NS365_19495"/>
<dbReference type="SUPFAM" id="SSF51430">
    <property type="entry name" value="NAD(P)-linked oxidoreductase"/>
    <property type="match status" value="1"/>
</dbReference>
<comment type="caution">
    <text evidence="2">The sequence shown here is derived from an EMBL/GenBank/DDBJ whole genome shotgun (WGS) entry which is preliminary data.</text>
</comment>
<dbReference type="Pfam" id="PF00248">
    <property type="entry name" value="Aldo_ket_red"/>
    <property type="match status" value="1"/>
</dbReference>
<accession>A0A175RDY0</accession>
<reference evidence="2 3" key="1">
    <citation type="journal article" date="2016" name="Front. Microbiol.">
        <title>Genomic Resource of Rice Seed Associated Bacteria.</title>
        <authorList>
            <person name="Midha S."/>
            <person name="Bansal K."/>
            <person name="Sharma S."/>
            <person name="Kumar N."/>
            <person name="Patil P.P."/>
            <person name="Chaudhry V."/>
            <person name="Patil P.B."/>
        </authorList>
    </citation>
    <scope>NUCLEOTIDE SEQUENCE [LARGE SCALE GENOMIC DNA]</scope>
    <source>
        <strain evidence="2 3">NS226</strain>
    </source>
</reference>
<dbReference type="InterPro" id="IPR023210">
    <property type="entry name" value="NADP_OxRdtase_dom"/>
</dbReference>
<dbReference type="InterPro" id="IPR036812">
    <property type="entry name" value="NAD(P)_OxRdtase_dom_sf"/>
</dbReference>